<dbReference type="PANTHER" id="PTHR45646">
    <property type="entry name" value="SERINE/THREONINE-PROTEIN KINASE DOA-RELATED"/>
    <property type="match status" value="1"/>
</dbReference>
<evidence type="ECO:0000256" key="2">
    <source>
        <dbReference type="ARBA" id="ARBA00022679"/>
    </source>
</evidence>
<evidence type="ECO:0000256" key="3">
    <source>
        <dbReference type="ARBA" id="ARBA00022741"/>
    </source>
</evidence>
<reference evidence="8" key="1">
    <citation type="journal article" date="2021" name="IMA Fungus">
        <title>Genomic characterization of three marine fungi, including Emericellopsis atlantica sp. nov. with signatures of a generalist lifestyle and marine biomass degradation.</title>
        <authorList>
            <person name="Hagestad O.C."/>
            <person name="Hou L."/>
            <person name="Andersen J.H."/>
            <person name="Hansen E.H."/>
            <person name="Altermark B."/>
            <person name="Li C."/>
            <person name="Kuhnert E."/>
            <person name="Cox R.J."/>
            <person name="Crous P.W."/>
            <person name="Spatafora J.W."/>
            <person name="Lail K."/>
            <person name="Amirebrahimi M."/>
            <person name="Lipzen A."/>
            <person name="Pangilinan J."/>
            <person name="Andreopoulos W."/>
            <person name="Hayes R.D."/>
            <person name="Ng V."/>
            <person name="Grigoriev I.V."/>
            <person name="Jackson S.A."/>
            <person name="Sutton T.D.S."/>
            <person name="Dobson A.D.W."/>
            <person name="Rama T."/>
        </authorList>
    </citation>
    <scope>NUCLEOTIDE SEQUENCE</scope>
    <source>
        <strain evidence="8">TRa018bII</strain>
    </source>
</reference>
<dbReference type="PROSITE" id="PS50011">
    <property type="entry name" value="PROTEIN_KINASE_DOM"/>
    <property type="match status" value="1"/>
</dbReference>
<name>A0A9P7YBN0_9HELO</name>
<dbReference type="GO" id="GO:0043484">
    <property type="term" value="P:regulation of RNA splicing"/>
    <property type="evidence" value="ECO:0007669"/>
    <property type="project" value="TreeGrafter"/>
</dbReference>
<dbReference type="AlphaFoldDB" id="A0A9P7YBN0"/>
<evidence type="ECO:0000256" key="5">
    <source>
        <dbReference type="ARBA" id="ARBA00022840"/>
    </source>
</evidence>
<dbReference type="Gene3D" id="1.10.510.10">
    <property type="entry name" value="Transferase(Phosphotransferase) domain 1"/>
    <property type="match status" value="1"/>
</dbReference>
<evidence type="ECO:0000259" key="7">
    <source>
        <dbReference type="PROSITE" id="PS50011"/>
    </source>
</evidence>
<keyword evidence="2" id="KW-0808">Transferase</keyword>
<keyword evidence="3 6" id="KW-0547">Nucleotide-binding</keyword>
<feature type="domain" description="Protein kinase" evidence="7">
    <location>
        <begin position="61"/>
        <end position="398"/>
    </location>
</feature>
<comment type="caution">
    <text evidence="8">The sequence shown here is derived from an EMBL/GenBank/DDBJ whole genome shotgun (WGS) entry which is preliminary data.</text>
</comment>
<evidence type="ECO:0000256" key="6">
    <source>
        <dbReference type="PROSITE-ProRule" id="PRU10141"/>
    </source>
</evidence>
<dbReference type="GO" id="GO:0005634">
    <property type="term" value="C:nucleus"/>
    <property type="evidence" value="ECO:0007669"/>
    <property type="project" value="TreeGrafter"/>
</dbReference>
<gene>
    <name evidence="8" type="ORF">BJ875DRAFT_166740</name>
</gene>
<dbReference type="Gene3D" id="3.30.200.20">
    <property type="entry name" value="Phosphorylase Kinase, domain 1"/>
    <property type="match status" value="1"/>
</dbReference>
<dbReference type="InterPro" id="IPR011009">
    <property type="entry name" value="Kinase-like_dom_sf"/>
</dbReference>
<proteinExistence type="predicted"/>
<dbReference type="Pfam" id="PF00069">
    <property type="entry name" value="Pkinase"/>
    <property type="match status" value="1"/>
</dbReference>
<dbReference type="GO" id="GO:0004674">
    <property type="term" value="F:protein serine/threonine kinase activity"/>
    <property type="evidence" value="ECO:0007669"/>
    <property type="project" value="UniProtKB-KW"/>
</dbReference>
<dbReference type="InterPro" id="IPR000719">
    <property type="entry name" value="Prot_kinase_dom"/>
</dbReference>
<feature type="binding site" evidence="6">
    <location>
        <position position="90"/>
    </location>
    <ligand>
        <name>ATP</name>
        <dbReference type="ChEBI" id="CHEBI:30616"/>
    </ligand>
</feature>
<evidence type="ECO:0000256" key="1">
    <source>
        <dbReference type="ARBA" id="ARBA00022527"/>
    </source>
</evidence>
<sequence length="413" mass="47073">MASQQYSDRVTVLPPLPPRAFQSTGFEVIDPSQMVEEERLPFYNRDHYYPMRIGEVLKDRYQVVAKLGYGASSTVWLCRDLRERSYRVIKAHVNTLKHNQELEVFNYLASITVEHSGRVHIRQLEDSFKMKSCNGEHDFFVMTPLGMSMRTLQDLHKDSIFAQSVVKGALDQVLFGLNFLHEANVIHTDLHSDNLLIAITSDSILSKVEEDEIRSPSARKQVGDTIIYVSRYMLGGAGPLVICDFGQARIGNKHSGNAMPVPYRAPEVILGMEWDNAVDIWSLGLLTWDFLEREGLFRIYDKESEQLNDAHHLAAMTALLGPPPPEFLKRSKDTSKYWDIDGKWKGPVPLPNEKKLQSLVTNLRGDDKDDFLDLLSGFLCWLPEERVTAGQAYYHCWLRGRSDEPIAIPTMES</sequence>
<dbReference type="SUPFAM" id="SSF56112">
    <property type="entry name" value="Protein kinase-like (PK-like)"/>
    <property type="match status" value="1"/>
</dbReference>
<evidence type="ECO:0000313" key="9">
    <source>
        <dbReference type="Proteomes" id="UP000824998"/>
    </source>
</evidence>
<evidence type="ECO:0000313" key="8">
    <source>
        <dbReference type="EMBL" id="KAG9230120.1"/>
    </source>
</evidence>
<evidence type="ECO:0000256" key="4">
    <source>
        <dbReference type="ARBA" id="ARBA00022777"/>
    </source>
</evidence>
<protein>
    <submittedName>
        <fullName evidence="8">Kinase-like protein</fullName>
    </submittedName>
</protein>
<keyword evidence="5 6" id="KW-0067">ATP-binding</keyword>
<dbReference type="OrthoDB" id="5979581at2759"/>
<dbReference type="Proteomes" id="UP000824998">
    <property type="component" value="Unassembled WGS sequence"/>
</dbReference>
<dbReference type="GO" id="GO:0005524">
    <property type="term" value="F:ATP binding"/>
    <property type="evidence" value="ECO:0007669"/>
    <property type="project" value="UniProtKB-UniRule"/>
</dbReference>
<dbReference type="PANTHER" id="PTHR45646:SF11">
    <property type="entry name" value="SERINE_THREONINE-PROTEIN KINASE DOA"/>
    <property type="match status" value="1"/>
</dbReference>
<keyword evidence="4 8" id="KW-0418">Kinase</keyword>
<keyword evidence="1" id="KW-0723">Serine/threonine-protein kinase</keyword>
<dbReference type="EMBL" id="MU251700">
    <property type="protein sequence ID" value="KAG9230120.1"/>
    <property type="molecule type" value="Genomic_DNA"/>
</dbReference>
<dbReference type="InterPro" id="IPR017441">
    <property type="entry name" value="Protein_kinase_ATP_BS"/>
</dbReference>
<keyword evidence="9" id="KW-1185">Reference proteome</keyword>
<dbReference type="PROSITE" id="PS00107">
    <property type="entry name" value="PROTEIN_KINASE_ATP"/>
    <property type="match status" value="1"/>
</dbReference>
<organism evidence="8 9">
    <name type="scientific">Amylocarpus encephaloides</name>
    <dbReference type="NCBI Taxonomy" id="45428"/>
    <lineage>
        <taxon>Eukaryota</taxon>
        <taxon>Fungi</taxon>
        <taxon>Dikarya</taxon>
        <taxon>Ascomycota</taxon>
        <taxon>Pezizomycotina</taxon>
        <taxon>Leotiomycetes</taxon>
        <taxon>Helotiales</taxon>
        <taxon>Helotiales incertae sedis</taxon>
        <taxon>Amylocarpus</taxon>
    </lineage>
</organism>
<dbReference type="InterPro" id="IPR051175">
    <property type="entry name" value="CLK_kinases"/>
</dbReference>
<dbReference type="SMART" id="SM00220">
    <property type="entry name" value="S_TKc"/>
    <property type="match status" value="1"/>
</dbReference>
<accession>A0A9P7YBN0</accession>